<dbReference type="Proteomes" id="UP000095679">
    <property type="component" value="Unassembled WGS sequence"/>
</dbReference>
<evidence type="ECO:0000256" key="1">
    <source>
        <dbReference type="ARBA" id="ARBA00022801"/>
    </source>
</evidence>
<dbReference type="InterPro" id="IPR005754">
    <property type="entry name" value="Sortase"/>
</dbReference>
<evidence type="ECO:0000313" key="4">
    <source>
        <dbReference type="EMBL" id="CUN84533.1"/>
    </source>
</evidence>
<keyword evidence="1" id="KW-0378">Hydrolase</keyword>
<dbReference type="NCBIfam" id="NF033745">
    <property type="entry name" value="class_C_sortase"/>
    <property type="match status" value="1"/>
</dbReference>
<dbReference type="GO" id="GO:0016787">
    <property type="term" value="F:hydrolase activity"/>
    <property type="evidence" value="ECO:0007669"/>
    <property type="project" value="UniProtKB-KW"/>
</dbReference>
<keyword evidence="3" id="KW-0472">Membrane</keyword>
<organism evidence="4 5">
    <name type="scientific">Anaerobutyricum hallii</name>
    <dbReference type="NCBI Taxonomy" id="39488"/>
    <lineage>
        <taxon>Bacteria</taxon>
        <taxon>Bacillati</taxon>
        <taxon>Bacillota</taxon>
        <taxon>Clostridia</taxon>
        <taxon>Lachnospirales</taxon>
        <taxon>Lachnospiraceae</taxon>
        <taxon>Anaerobutyricum</taxon>
    </lineage>
</organism>
<dbReference type="Gene3D" id="2.40.260.10">
    <property type="entry name" value="Sortase"/>
    <property type="match status" value="1"/>
</dbReference>
<name>A0A174A8I4_9FIRM</name>
<dbReference type="AlphaFoldDB" id="A0A174A8I4"/>
<dbReference type="CDD" id="cd05827">
    <property type="entry name" value="Sortase_C"/>
    <property type="match status" value="1"/>
</dbReference>
<protein>
    <submittedName>
        <fullName evidence="4">Sortase (Surface protein transpeptidase)</fullName>
    </submittedName>
</protein>
<evidence type="ECO:0000256" key="3">
    <source>
        <dbReference type="SAM" id="Phobius"/>
    </source>
</evidence>
<dbReference type="EMBL" id="CYZL01000005">
    <property type="protein sequence ID" value="CUN84533.1"/>
    <property type="molecule type" value="Genomic_DNA"/>
</dbReference>
<feature type="active site" description="Acyl-thioester intermediate" evidence="2">
    <location>
        <position position="213"/>
    </location>
</feature>
<dbReference type="RefSeq" id="WP_055298092.1">
    <property type="nucleotide sequence ID" value="NZ_BLYK01000036.1"/>
</dbReference>
<dbReference type="NCBIfam" id="TIGR01076">
    <property type="entry name" value="sortase_fam"/>
    <property type="match status" value="1"/>
</dbReference>
<evidence type="ECO:0000313" key="5">
    <source>
        <dbReference type="Proteomes" id="UP000095679"/>
    </source>
</evidence>
<keyword evidence="3" id="KW-1133">Transmembrane helix</keyword>
<dbReference type="SUPFAM" id="SSF63817">
    <property type="entry name" value="Sortase"/>
    <property type="match status" value="1"/>
</dbReference>
<reference evidence="4 5" key="1">
    <citation type="submission" date="2015-09" db="EMBL/GenBank/DDBJ databases">
        <authorList>
            <consortium name="Pathogen Informatics"/>
        </authorList>
    </citation>
    <scope>NUCLEOTIDE SEQUENCE [LARGE SCALE GENOMIC DNA]</scope>
    <source>
        <strain evidence="4 5">2789STDY5834835</strain>
    </source>
</reference>
<feature type="transmembrane region" description="Helical" evidence="3">
    <location>
        <begin position="253"/>
        <end position="270"/>
    </location>
</feature>
<proteinExistence type="predicted"/>
<gene>
    <name evidence="4" type="ORF">ERS852450_00718</name>
</gene>
<dbReference type="Pfam" id="PF04203">
    <property type="entry name" value="Sortase"/>
    <property type="match status" value="1"/>
</dbReference>
<accession>A0A174A8I4</accession>
<feature type="active site" description="Proton donor/acceptor" evidence="2">
    <location>
        <position position="151"/>
    </location>
</feature>
<dbReference type="InterPro" id="IPR042002">
    <property type="entry name" value="Sortase_C"/>
</dbReference>
<dbReference type="InterPro" id="IPR023365">
    <property type="entry name" value="Sortase_dom-sf"/>
</dbReference>
<keyword evidence="3" id="KW-0812">Transmembrane</keyword>
<evidence type="ECO:0000256" key="2">
    <source>
        <dbReference type="PIRSR" id="PIRSR605754-1"/>
    </source>
</evidence>
<sequence length="293" mass="33590">MKSKILGILIALFFAAGYVTLNYPVLGTLYNQIREGKVIDSYDHAVHTMNEQKRKKYWEDAREYNERLARENPQLSDAFSQEEKKPDSAYNHILNMEESGVMGALEIPKISLYLPIYHGTSQEVLEKGIGHLEGSSIPIGGKNTHAVLTGHRGLPSAELFSNLDQMERNDEFYIHILGKTLAYRVFNVETVRPEETGHLAIARGQDRVTLVTCTPYGINTHRLLVHARRVPYKEKSSSSRKNNLWKWLLKQKVLLISTGILILLIIYSLVRSRKNRKRKKRRHKKKSGGNKKK</sequence>